<sequence>MDSLVRFGVAVPASLLSEFDLYIRGKGLQNRSEALRQLIRERLSRETWSRGDGIVFGTVTIMYDHHIKDATGSLTSLQHDFGEAIICTTHVHVDHDNCLECIVLKGDARTIKNFEDALSSVRGIKTIDISISAIL</sequence>
<keyword evidence="11" id="KW-1185">Reference proteome</keyword>
<dbReference type="InterPro" id="IPR027271">
    <property type="entry name" value="Acetolactate_synth/TF_NikR_C"/>
</dbReference>
<keyword evidence="2 7" id="KW-0533">Nickel</keyword>
<dbReference type="InterPro" id="IPR002145">
    <property type="entry name" value="CopG"/>
</dbReference>
<dbReference type="PANTHER" id="PTHR34719:SF2">
    <property type="entry name" value="NICKEL-RESPONSIVE REGULATOR"/>
    <property type="match status" value="1"/>
</dbReference>
<evidence type="ECO:0000313" key="10">
    <source>
        <dbReference type="EMBL" id="TDY55373.1"/>
    </source>
</evidence>
<dbReference type="CDD" id="cd22231">
    <property type="entry name" value="RHH_NikR_HicB-like"/>
    <property type="match status" value="1"/>
</dbReference>
<keyword evidence="4 7" id="KW-0805">Transcription regulation</keyword>
<comment type="similarity">
    <text evidence="1 7">Belongs to the transcriptional regulatory CopG/NikR family.</text>
</comment>
<keyword evidence="6 7" id="KW-0804">Transcription</keyword>
<dbReference type="RefSeq" id="WP_133958969.1">
    <property type="nucleotide sequence ID" value="NZ_SORI01000024.1"/>
</dbReference>
<evidence type="ECO:0000256" key="3">
    <source>
        <dbReference type="ARBA" id="ARBA00022723"/>
    </source>
</evidence>
<feature type="binding site" evidence="7">
    <location>
        <position position="90"/>
    </location>
    <ligand>
        <name>Ni(2+)</name>
        <dbReference type="ChEBI" id="CHEBI:49786"/>
    </ligand>
</feature>
<proteinExistence type="inferred from homology"/>
<dbReference type="Gene3D" id="3.30.70.1150">
    <property type="entry name" value="ACT-like. Chain A, domain 2"/>
    <property type="match status" value="1"/>
</dbReference>
<keyword evidence="3 7" id="KW-0479">Metal-binding</keyword>
<dbReference type="HAMAP" id="MF_00476">
    <property type="entry name" value="NikR"/>
    <property type="match status" value="1"/>
</dbReference>
<dbReference type="AlphaFoldDB" id="A0A4R8M4I9"/>
<evidence type="ECO:0000256" key="6">
    <source>
        <dbReference type="ARBA" id="ARBA00023163"/>
    </source>
</evidence>
<comment type="cofactor">
    <cofactor evidence="7">
        <name>Ni(2+)</name>
        <dbReference type="ChEBI" id="CHEBI:49786"/>
    </cofactor>
    <text evidence="7">Binds 1 nickel ion per subunit.</text>
</comment>
<dbReference type="GO" id="GO:0003677">
    <property type="term" value="F:DNA binding"/>
    <property type="evidence" value="ECO:0007669"/>
    <property type="project" value="UniProtKB-KW"/>
</dbReference>
<evidence type="ECO:0000259" key="9">
    <source>
        <dbReference type="Pfam" id="PF08753"/>
    </source>
</evidence>
<feature type="domain" description="Transcription factor NikR nickel binding C-terminal" evidence="9">
    <location>
        <begin position="56"/>
        <end position="131"/>
    </location>
</feature>
<reference evidence="10 11" key="1">
    <citation type="submission" date="2019-03" db="EMBL/GenBank/DDBJ databases">
        <title>Genomic Encyclopedia of Type Strains, Phase IV (KMG-IV): sequencing the most valuable type-strain genomes for metagenomic binning, comparative biology and taxonomic classification.</title>
        <authorList>
            <person name="Goeker M."/>
        </authorList>
    </citation>
    <scope>NUCLEOTIDE SEQUENCE [LARGE SCALE GENOMIC DNA]</scope>
    <source>
        <strain evidence="10 11">DSM 25964</strain>
    </source>
</reference>
<evidence type="ECO:0000256" key="1">
    <source>
        <dbReference type="ARBA" id="ARBA00008478"/>
    </source>
</evidence>
<dbReference type="NCBIfam" id="NF003381">
    <property type="entry name" value="PRK04460.1"/>
    <property type="match status" value="1"/>
</dbReference>
<feature type="binding site" evidence="7">
    <location>
        <position position="79"/>
    </location>
    <ligand>
        <name>Ni(2+)</name>
        <dbReference type="ChEBI" id="CHEBI:49786"/>
    </ligand>
</feature>
<dbReference type="PANTHER" id="PTHR34719">
    <property type="entry name" value="NICKEL-RESPONSIVE REGULATOR"/>
    <property type="match status" value="1"/>
</dbReference>
<dbReference type="Proteomes" id="UP000295066">
    <property type="component" value="Unassembled WGS sequence"/>
</dbReference>
<evidence type="ECO:0000256" key="4">
    <source>
        <dbReference type="ARBA" id="ARBA00023015"/>
    </source>
</evidence>
<dbReference type="InterPro" id="IPR045865">
    <property type="entry name" value="ACT-like_dom_sf"/>
</dbReference>
<evidence type="ECO:0000259" key="8">
    <source>
        <dbReference type="Pfam" id="PF01402"/>
    </source>
</evidence>
<feature type="binding site" evidence="7">
    <location>
        <position position="98"/>
    </location>
    <ligand>
        <name>Ni(2+)</name>
        <dbReference type="ChEBI" id="CHEBI:49786"/>
    </ligand>
</feature>
<dbReference type="OrthoDB" id="9806294at2"/>
<dbReference type="GO" id="GO:0003700">
    <property type="term" value="F:DNA-binding transcription factor activity"/>
    <property type="evidence" value="ECO:0007669"/>
    <property type="project" value="UniProtKB-UniRule"/>
</dbReference>
<dbReference type="NCBIfam" id="NF001884">
    <property type="entry name" value="PRK00630.1"/>
    <property type="match status" value="1"/>
</dbReference>
<dbReference type="Pfam" id="PF08753">
    <property type="entry name" value="NikR_C"/>
    <property type="match status" value="1"/>
</dbReference>
<dbReference type="InterPro" id="IPR050192">
    <property type="entry name" value="CopG/NikR_regulator"/>
</dbReference>
<evidence type="ECO:0000256" key="2">
    <source>
        <dbReference type="ARBA" id="ARBA00022596"/>
    </source>
</evidence>
<comment type="function">
    <text evidence="7">Transcriptional regulator.</text>
</comment>
<dbReference type="InterPro" id="IPR022988">
    <property type="entry name" value="Ni_resp_reg_NikR"/>
</dbReference>
<dbReference type="NCBIfam" id="NF002815">
    <property type="entry name" value="PRK02967.1"/>
    <property type="match status" value="1"/>
</dbReference>
<dbReference type="NCBIfam" id="NF002169">
    <property type="entry name" value="PRK01002.1"/>
    <property type="match status" value="1"/>
</dbReference>
<gene>
    <name evidence="10" type="ORF">C8D99_12414</name>
</gene>
<dbReference type="EMBL" id="SORI01000024">
    <property type="protein sequence ID" value="TDY55373.1"/>
    <property type="molecule type" value="Genomic_DNA"/>
</dbReference>
<dbReference type="SUPFAM" id="SSF47598">
    <property type="entry name" value="Ribbon-helix-helix"/>
    <property type="match status" value="1"/>
</dbReference>
<dbReference type="InterPro" id="IPR013321">
    <property type="entry name" value="Arc_rbn_hlx_hlx"/>
</dbReference>
<evidence type="ECO:0000313" key="11">
    <source>
        <dbReference type="Proteomes" id="UP000295066"/>
    </source>
</evidence>
<dbReference type="GO" id="GO:0016151">
    <property type="term" value="F:nickel cation binding"/>
    <property type="evidence" value="ECO:0007669"/>
    <property type="project" value="UniProtKB-UniRule"/>
</dbReference>
<evidence type="ECO:0000256" key="5">
    <source>
        <dbReference type="ARBA" id="ARBA00023125"/>
    </source>
</evidence>
<protein>
    <recommendedName>
        <fullName evidence="7">Putative nickel-responsive regulator</fullName>
    </recommendedName>
</protein>
<organism evidence="10 11">
    <name type="scientific">Aminivibrio pyruvatiphilus</name>
    <dbReference type="NCBI Taxonomy" id="1005740"/>
    <lineage>
        <taxon>Bacteria</taxon>
        <taxon>Thermotogati</taxon>
        <taxon>Synergistota</taxon>
        <taxon>Synergistia</taxon>
        <taxon>Synergistales</taxon>
        <taxon>Aminobacteriaceae</taxon>
        <taxon>Aminivibrio</taxon>
    </lineage>
</organism>
<dbReference type="SUPFAM" id="SSF55021">
    <property type="entry name" value="ACT-like"/>
    <property type="match status" value="1"/>
</dbReference>
<accession>A0A4R8M4I9</accession>
<comment type="caution">
    <text evidence="10">The sequence shown here is derived from an EMBL/GenBank/DDBJ whole genome shotgun (WGS) entry which is preliminary data.</text>
</comment>
<feature type="domain" description="Ribbon-helix-helix protein CopG" evidence="8">
    <location>
        <begin position="5"/>
        <end position="46"/>
    </location>
</feature>
<dbReference type="InterPro" id="IPR010985">
    <property type="entry name" value="Ribbon_hlx_hlx"/>
</dbReference>
<dbReference type="Gene3D" id="1.10.1220.10">
    <property type="entry name" value="Met repressor-like"/>
    <property type="match status" value="1"/>
</dbReference>
<keyword evidence="5 7" id="KW-0238">DNA-binding</keyword>
<name>A0A4R8M4I9_9BACT</name>
<dbReference type="InterPro" id="IPR014864">
    <property type="entry name" value="TF_NikR_Ni-bd_C"/>
</dbReference>
<dbReference type="GO" id="GO:0010045">
    <property type="term" value="P:response to nickel cation"/>
    <property type="evidence" value="ECO:0007669"/>
    <property type="project" value="InterPro"/>
</dbReference>
<evidence type="ECO:0000256" key="7">
    <source>
        <dbReference type="HAMAP-Rule" id="MF_00476"/>
    </source>
</evidence>
<dbReference type="Pfam" id="PF01402">
    <property type="entry name" value="RHH_1"/>
    <property type="match status" value="1"/>
</dbReference>
<feature type="binding site" evidence="7">
    <location>
        <position position="92"/>
    </location>
    <ligand>
        <name>Ni(2+)</name>
        <dbReference type="ChEBI" id="CHEBI:49786"/>
    </ligand>
</feature>